<dbReference type="InterPro" id="IPR023606">
    <property type="entry name" value="CoA-Trfase_III_dom_1_sf"/>
</dbReference>
<keyword evidence="2 3" id="KW-0808">Transferase</keyword>
<dbReference type="Gene3D" id="3.40.50.10540">
    <property type="entry name" value="Crotonobetainyl-coa:carnitine coa-transferase, domain 1"/>
    <property type="match status" value="1"/>
</dbReference>
<dbReference type="SUPFAM" id="SSF89796">
    <property type="entry name" value="CoA-transferase family III (CaiB/BaiF)"/>
    <property type="match status" value="1"/>
</dbReference>
<sequence length="236" mass="26261">MTVLVEHRVTCAGQVRNSRNEPVREIYNTTSTLLPVDPLFLYRTAFMSQRPFFCFERVWAFVGCSRSGLDSCSGAEVIKIENPQYGDDTRTWGPPWAENKVPTDKSQPESAYFLSVNRNKKSVAVNIKNPSGVALICDLARRSDVLVENYIPGKLDEMGLGYEELSRINPRLIYTSITGYGPQGPYAQRAGYDVMIEAEAGLMHITGEKDGRPVKVGVAITDCNTYILLPNPDLTT</sequence>
<dbReference type="PANTHER" id="PTHR48207:SF3">
    <property type="entry name" value="SUCCINATE--HYDROXYMETHYLGLUTARATE COA-TRANSFERASE"/>
    <property type="match status" value="1"/>
</dbReference>
<reference evidence="3 4" key="1">
    <citation type="journal article" date="2018" name="New Phytol.">
        <title>Phylogenomics of Endogonaceae and evolution of mycorrhizas within Mucoromycota.</title>
        <authorList>
            <person name="Chang Y."/>
            <person name="Desiro A."/>
            <person name="Na H."/>
            <person name="Sandor L."/>
            <person name="Lipzen A."/>
            <person name="Clum A."/>
            <person name="Barry K."/>
            <person name="Grigoriev I.V."/>
            <person name="Martin F.M."/>
            <person name="Stajich J.E."/>
            <person name="Smith M.E."/>
            <person name="Bonito G."/>
            <person name="Spatafora J.W."/>
        </authorList>
    </citation>
    <scope>NUCLEOTIDE SEQUENCE [LARGE SCALE GENOMIC DNA]</scope>
    <source>
        <strain evidence="3 4">GMNB39</strain>
    </source>
</reference>
<dbReference type="GO" id="GO:0005739">
    <property type="term" value="C:mitochondrion"/>
    <property type="evidence" value="ECO:0007669"/>
    <property type="project" value="TreeGrafter"/>
</dbReference>
<comment type="similarity">
    <text evidence="1">Belongs to the CoA-transferase III family.</text>
</comment>
<dbReference type="Proteomes" id="UP000268093">
    <property type="component" value="Unassembled WGS sequence"/>
</dbReference>
<accession>A0A433DB89</accession>
<dbReference type="PANTHER" id="PTHR48207">
    <property type="entry name" value="SUCCINATE--HYDROXYMETHYLGLUTARATE COA-TRANSFERASE"/>
    <property type="match status" value="1"/>
</dbReference>
<evidence type="ECO:0000313" key="3">
    <source>
        <dbReference type="EMBL" id="RUP48103.1"/>
    </source>
</evidence>
<dbReference type="AlphaFoldDB" id="A0A433DB89"/>
<comment type="caution">
    <text evidence="3">The sequence shown here is derived from an EMBL/GenBank/DDBJ whole genome shotgun (WGS) entry which is preliminary data.</text>
</comment>
<dbReference type="OrthoDB" id="5863171at2759"/>
<organism evidence="3 4">
    <name type="scientific">Jimgerdemannia flammicorona</name>
    <dbReference type="NCBI Taxonomy" id="994334"/>
    <lineage>
        <taxon>Eukaryota</taxon>
        <taxon>Fungi</taxon>
        <taxon>Fungi incertae sedis</taxon>
        <taxon>Mucoromycota</taxon>
        <taxon>Mucoromycotina</taxon>
        <taxon>Endogonomycetes</taxon>
        <taxon>Endogonales</taxon>
        <taxon>Endogonaceae</taxon>
        <taxon>Jimgerdemannia</taxon>
    </lineage>
</organism>
<dbReference type="GO" id="GO:0047369">
    <property type="term" value="F:succinate-hydroxymethylglutarate CoA-transferase activity"/>
    <property type="evidence" value="ECO:0007669"/>
    <property type="project" value="TreeGrafter"/>
</dbReference>
<dbReference type="InterPro" id="IPR050483">
    <property type="entry name" value="CoA-transferase_III_domain"/>
</dbReference>
<evidence type="ECO:0000256" key="1">
    <source>
        <dbReference type="ARBA" id="ARBA00008383"/>
    </source>
</evidence>
<name>A0A433DB89_9FUNG</name>
<protein>
    <submittedName>
        <fullName evidence="3">CoA-transferase family III domain-containing protein</fullName>
    </submittedName>
</protein>
<dbReference type="InterPro" id="IPR003673">
    <property type="entry name" value="CoA-Trfase_fam_III"/>
</dbReference>
<dbReference type="Pfam" id="PF02515">
    <property type="entry name" value="CoA_transf_3"/>
    <property type="match status" value="1"/>
</dbReference>
<feature type="non-terminal residue" evidence="3">
    <location>
        <position position="236"/>
    </location>
</feature>
<keyword evidence="4" id="KW-1185">Reference proteome</keyword>
<dbReference type="EMBL" id="RBNI01003707">
    <property type="protein sequence ID" value="RUP48103.1"/>
    <property type="molecule type" value="Genomic_DNA"/>
</dbReference>
<gene>
    <name evidence="3" type="ORF">BC936DRAFT_144951</name>
</gene>
<proteinExistence type="inferred from homology"/>
<evidence type="ECO:0000256" key="2">
    <source>
        <dbReference type="ARBA" id="ARBA00022679"/>
    </source>
</evidence>
<evidence type="ECO:0000313" key="4">
    <source>
        <dbReference type="Proteomes" id="UP000268093"/>
    </source>
</evidence>